<organism evidence="8 9">
    <name type="scientific">Saitoella complicata (strain BCRC 22490 / CBS 7301 / JCM 7358 / NBRC 10748 / NRRL Y-17804)</name>
    <dbReference type="NCBI Taxonomy" id="698492"/>
    <lineage>
        <taxon>Eukaryota</taxon>
        <taxon>Fungi</taxon>
        <taxon>Dikarya</taxon>
        <taxon>Ascomycota</taxon>
        <taxon>Taphrinomycotina</taxon>
        <taxon>Taphrinomycotina incertae sedis</taxon>
        <taxon>Saitoella</taxon>
    </lineage>
</organism>
<protein>
    <recommendedName>
        <fullName evidence="7">FAD dependent oxidoreductase domain-containing protein</fullName>
    </recommendedName>
</protein>
<comment type="cofactor">
    <cofactor evidence="1">
        <name>FAD</name>
        <dbReference type="ChEBI" id="CHEBI:57692"/>
    </cofactor>
</comment>
<reference evidence="8 9" key="1">
    <citation type="journal article" date="2011" name="J. Gen. Appl. Microbiol.">
        <title>Draft genome sequencing of the enigmatic yeast Saitoella complicata.</title>
        <authorList>
            <person name="Nishida H."/>
            <person name="Hamamoto M."/>
            <person name="Sugiyama J."/>
        </authorList>
    </citation>
    <scope>NUCLEOTIDE SEQUENCE [LARGE SCALE GENOMIC DNA]</scope>
    <source>
        <strain evidence="8 9">NRRL Y-17804</strain>
    </source>
</reference>
<feature type="domain" description="FAD dependent oxidoreductase" evidence="7">
    <location>
        <begin position="18"/>
        <end position="401"/>
    </location>
</feature>
<dbReference type="STRING" id="698492.A0A0E9NQU1"/>
<dbReference type="InterPro" id="IPR045170">
    <property type="entry name" value="MTOX"/>
</dbReference>
<evidence type="ECO:0000313" key="8">
    <source>
        <dbReference type="EMBL" id="GAO52247.1"/>
    </source>
</evidence>
<feature type="region of interest" description="Disordered" evidence="6">
    <location>
        <begin position="419"/>
        <end position="438"/>
    </location>
</feature>
<evidence type="ECO:0000256" key="3">
    <source>
        <dbReference type="ARBA" id="ARBA00022630"/>
    </source>
</evidence>
<proteinExistence type="inferred from homology"/>
<dbReference type="PANTHER" id="PTHR10961">
    <property type="entry name" value="PEROXISOMAL SARCOSINE OXIDASE"/>
    <property type="match status" value="1"/>
</dbReference>
<dbReference type="Proteomes" id="UP000033140">
    <property type="component" value="Unassembled WGS sequence"/>
</dbReference>
<dbReference type="SUPFAM" id="SSF51905">
    <property type="entry name" value="FAD/NAD(P)-binding domain"/>
    <property type="match status" value="1"/>
</dbReference>
<dbReference type="Gene3D" id="3.50.50.60">
    <property type="entry name" value="FAD/NAD(P)-binding domain"/>
    <property type="match status" value="1"/>
</dbReference>
<evidence type="ECO:0000256" key="1">
    <source>
        <dbReference type="ARBA" id="ARBA00001974"/>
    </source>
</evidence>
<dbReference type="EMBL" id="BACD03000063">
    <property type="protein sequence ID" value="GAO52247.1"/>
    <property type="molecule type" value="Genomic_DNA"/>
</dbReference>
<evidence type="ECO:0000256" key="2">
    <source>
        <dbReference type="ARBA" id="ARBA00010989"/>
    </source>
</evidence>
<evidence type="ECO:0000256" key="6">
    <source>
        <dbReference type="SAM" id="MobiDB-lite"/>
    </source>
</evidence>
<evidence type="ECO:0000256" key="5">
    <source>
        <dbReference type="ARBA" id="ARBA00023002"/>
    </source>
</evidence>
<sequence>MSSTLPPPPPPLTLSSPILIIGAGTFGLSTALHLARRNYTSITVLDPHPPPSPLSAGSDINKVVQSVYKDKFTEKLAKKALEGWRTDPVFRDAFHETGILFAADDSNMAALEEELDGLPNRGIEVNGRDEFRAIIPVLSGEMNGWKGSYQKEGCGWVHAADALRSCVKACKELGVTFVSGPAGTVTYLIYSPSSSPSLPDILGAKSSDGTEYLATRTILAAGAWSSTLFPFHNQLLAKCWTLAHIRLTESERARFRDAPVLLHVVKGFFFEPDAVRGEVKVCNEHPGYTSYITTSTPRSSSSSSSSSEPEPQQQQQQQSVPFHRYSIPLECEAAIRDLLAETVPEWSSRPFTHARICWCTDTPDRAFLITPHPTHPRLQLATGDSGHGFKHLPSIGSYIADSLEGVLEREMEERWRWRPETVGEGRGGEGEAQGRYGGAGRVRDLSEVEGWVRMEQMGVEEVTEGVAKDEVAW</sequence>
<dbReference type="InterPro" id="IPR006076">
    <property type="entry name" value="FAD-dep_OxRdtase"/>
</dbReference>
<feature type="compositionally biased region" description="Low complexity" evidence="6">
    <location>
        <begin position="299"/>
        <end position="319"/>
    </location>
</feature>
<dbReference type="Pfam" id="PF01266">
    <property type="entry name" value="DAO"/>
    <property type="match status" value="1"/>
</dbReference>
<feature type="compositionally biased region" description="Basic and acidic residues" evidence="6">
    <location>
        <begin position="419"/>
        <end position="429"/>
    </location>
</feature>
<reference evidence="8 9" key="2">
    <citation type="journal article" date="2014" name="J. Gen. Appl. Microbiol.">
        <title>The early diverging ascomycetous budding yeast Saitoella complicata has three histone deacetylases belonging to the Clr6, Hos2, and Rpd3 lineages.</title>
        <authorList>
            <person name="Nishida H."/>
            <person name="Matsumoto T."/>
            <person name="Kondo S."/>
            <person name="Hamamoto M."/>
            <person name="Yoshikawa H."/>
        </authorList>
    </citation>
    <scope>NUCLEOTIDE SEQUENCE [LARGE SCALE GENOMIC DNA]</scope>
    <source>
        <strain evidence="8 9">NRRL Y-17804</strain>
    </source>
</reference>
<feature type="region of interest" description="Disordered" evidence="6">
    <location>
        <begin position="290"/>
        <end position="319"/>
    </location>
</feature>
<keyword evidence="4" id="KW-0274">FAD</keyword>
<gene>
    <name evidence="8" type="ORF">G7K_6328-t1</name>
</gene>
<evidence type="ECO:0000259" key="7">
    <source>
        <dbReference type="Pfam" id="PF01266"/>
    </source>
</evidence>
<dbReference type="OMA" id="AMQMPTI"/>
<comment type="similarity">
    <text evidence="2">Belongs to the MSOX/MTOX family.</text>
</comment>
<accession>A0A0E9NQU1</accession>
<dbReference type="AlphaFoldDB" id="A0A0E9NQU1"/>
<evidence type="ECO:0000313" key="9">
    <source>
        <dbReference type="Proteomes" id="UP000033140"/>
    </source>
</evidence>
<dbReference type="Gene3D" id="3.30.9.10">
    <property type="entry name" value="D-Amino Acid Oxidase, subunit A, domain 2"/>
    <property type="match status" value="1"/>
</dbReference>
<dbReference type="InterPro" id="IPR036188">
    <property type="entry name" value="FAD/NAD-bd_sf"/>
</dbReference>
<dbReference type="GO" id="GO:0051698">
    <property type="term" value="F:saccharopine oxidase activity"/>
    <property type="evidence" value="ECO:0007669"/>
    <property type="project" value="TreeGrafter"/>
</dbReference>
<dbReference type="PANTHER" id="PTHR10961:SF24">
    <property type="entry name" value="HYPOTHETICAL FRUCTOSYL AMINE:OXYGEN OXIDOREDUCTASE (EUROFUNG)"/>
    <property type="match status" value="1"/>
</dbReference>
<reference evidence="8 9" key="3">
    <citation type="journal article" date="2015" name="Genome Announc.">
        <title>Draft Genome Sequence of the Archiascomycetous Yeast Saitoella complicata.</title>
        <authorList>
            <person name="Yamauchi K."/>
            <person name="Kondo S."/>
            <person name="Hamamoto M."/>
            <person name="Takahashi Y."/>
            <person name="Ogura Y."/>
            <person name="Hayashi T."/>
            <person name="Nishida H."/>
        </authorList>
    </citation>
    <scope>NUCLEOTIDE SEQUENCE [LARGE SCALE GENOMIC DNA]</scope>
    <source>
        <strain evidence="8 9">NRRL Y-17804</strain>
    </source>
</reference>
<dbReference type="GO" id="GO:0050660">
    <property type="term" value="F:flavin adenine dinucleotide binding"/>
    <property type="evidence" value="ECO:0007669"/>
    <property type="project" value="InterPro"/>
</dbReference>
<evidence type="ECO:0000256" key="4">
    <source>
        <dbReference type="ARBA" id="ARBA00022827"/>
    </source>
</evidence>
<dbReference type="GO" id="GO:0008115">
    <property type="term" value="F:sarcosine oxidase activity"/>
    <property type="evidence" value="ECO:0007669"/>
    <property type="project" value="TreeGrafter"/>
</dbReference>
<name>A0A0E9NQU1_SAICN</name>
<keyword evidence="3" id="KW-0285">Flavoprotein</keyword>
<keyword evidence="9" id="KW-1185">Reference proteome</keyword>
<keyword evidence="5" id="KW-0560">Oxidoreductase</keyword>
<comment type="caution">
    <text evidence="8">The sequence shown here is derived from an EMBL/GenBank/DDBJ whole genome shotgun (WGS) entry which is preliminary data.</text>
</comment>